<dbReference type="Gene3D" id="3.40.395.10">
    <property type="entry name" value="Adenoviral Proteinase, Chain A"/>
    <property type="match status" value="1"/>
</dbReference>
<evidence type="ECO:0000256" key="4">
    <source>
        <dbReference type="SAM" id="MobiDB-lite"/>
    </source>
</evidence>
<dbReference type="OrthoDB" id="3253684at2759"/>
<dbReference type="GO" id="GO:0019783">
    <property type="term" value="F:ubiquitin-like protein peptidase activity"/>
    <property type="evidence" value="ECO:0007669"/>
    <property type="project" value="UniProtKB-ARBA"/>
</dbReference>
<name>A0A0C9T551_PLICR</name>
<dbReference type="SUPFAM" id="SSF54001">
    <property type="entry name" value="Cysteine proteinases"/>
    <property type="match status" value="1"/>
</dbReference>
<accession>A0A0C9T551</accession>
<evidence type="ECO:0000256" key="1">
    <source>
        <dbReference type="ARBA" id="ARBA00005234"/>
    </source>
</evidence>
<dbReference type="GO" id="GO:0008234">
    <property type="term" value="F:cysteine-type peptidase activity"/>
    <property type="evidence" value="ECO:0007669"/>
    <property type="project" value="InterPro"/>
</dbReference>
<dbReference type="Proteomes" id="UP000053263">
    <property type="component" value="Unassembled WGS sequence"/>
</dbReference>
<dbReference type="PROSITE" id="PS50600">
    <property type="entry name" value="ULP_PROTEASE"/>
    <property type="match status" value="1"/>
</dbReference>
<dbReference type="Pfam" id="PF18758">
    <property type="entry name" value="KDZ"/>
    <property type="match status" value="1"/>
</dbReference>
<organism evidence="6 7">
    <name type="scientific">Plicaturopsis crispa FD-325 SS-3</name>
    <dbReference type="NCBI Taxonomy" id="944288"/>
    <lineage>
        <taxon>Eukaryota</taxon>
        <taxon>Fungi</taxon>
        <taxon>Dikarya</taxon>
        <taxon>Basidiomycota</taxon>
        <taxon>Agaricomycotina</taxon>
        <taxon>Agaricomycetes</taxon>
        <taxon>Agaricomycetidae</taxon>
        <taxon>Amylocorticiales</taxon>
        <taxon>Amylocorticiaceae</taxon>
        <taxon>Plicatura</taxon>
        <taxon>Plicaturopsis crispa</taxon>
    </lineage>
</organism>
<keyword evidence="3" id="KW-0378">Hydrolase</keyword>
<keyword evidence="2" id="KW-0645">Protease</keyword>
<dbReference type="AlphaFoldDB" id="A0A0C9T551"/>
<dbReference type="InterPro" id="IPR003653">
    <property type="entry name" value="Peptidase_C48_C"/>
</dbReference>
<evidence type="ECO:0000256" key="2">
    <source>
        <dbReference type="ARBA" id="ARBA00022670"/>
    </source>
</evidence>
<evidence type="ECO:0000313" key="7">
    <source>
        <dbReference type="Proteomes" id="UP000053263"/>
    </source>
</evidence>
<feature type="region of interest" description="Disordered" evidence="4">
    <location>
        <begin position="1"/>
        <end position="29"/>
    </location>
</feature>
<feature type="compositionally biased region" description="Acidic residues" evidence="4">
    <location>
        <begin position="1"/>
        <end position="13"/>
    </location>
</feature>
<keyword evidence="7" id="KW-1185">Reference proteome</keyword>
<gene>
    <name evidence="6" type="ORF">PLICRDRAFT_117716</name>
</gene>
<dbReference type="Pfam" id="PF02902">
    <property type="entry name" value="Peptidase_C48"/>
    <property type="match status" value="1"/>
</dbReference>
<reference evidence="6 7" key="1">
    <citation type="submission" date="2014-06" db="EMBL/GenBank/DDBJ databases">
        <title>Evolutionary Origins and Diversification of the Mycorrhizal Mutualists.</title>
        <authorList>
            <consortium name="DOE Joint Genome Institute"/>
            <consortium name="Mycorrhizal Genomics Consortium"/>
            <person name="Kohler A."/>
            <person name="Kuo A."/>
            <person name="Nagy L.G."/>
            <person name="Floudas D."/>
            <person name="Copeland A."/>
            <person name="Barry K.W."/>
            <person name="Cichocki N."/>
            <person name="Veneault-Fourrey C."/>
            <person name="LaButti K."/>
            <person name="Lindquist E.A."/>
            <person name="Lipzen A."/>
            <person name="Lundell T."/>
            <person name="Morin E."/>
            <person name="Murat C."/>
            <person name="Riley R."/>
            <person name="Ohm R."/>
            <person name="Sun H."/>
            <person name="Tunlid A."/>
            <person name="Henrissat B."/>
            <person name="Grigoriev I.V."/>
            <person name="Hibbett D.S."/>
            <person name="Martin F."/>
        </authorList>
    </citation>
    <scope>NUCLEOTIDE SEQUENCE [LARGE SCALE GENOMIC DNA]</scope>
    <source>
        <strain evidence="6 7">FD-325 SS-3</strain>
    </source>
</reference>
<dbReference type="InterPro" id="IPR040521">
    <property type="entry name" value="KDZ"/>
</dbReference>
<dbReference type="HOGENOM" id="CLU_004552_0_0_1"/>
<dbReference type="PANTHER" id="PTHR33096:SF1">
    <property type="entry name" value="CXC1-LIKE CYSTEINE CLUSTER ASSOCIATED WITH KDZ TRANSPOSASES DOMAIN-CONTAINING PROTEIN"/>
    <property type="match status" value="1"/>
</dbReference>
<dbReference type="PANTHER" id="PTHR33096">
    <property type="entry name" value="CXC2 DOMAIN-CONTAINING PROTEIN"/>
    <property type="match status" value="1"/>
</dbReference>
<evidence type="ECO:0000256" key="3">
    <source>
        <dbReference type="ARBA" id="ARBA00022801"/>
    </source>
</evidence>
<evidence type="ECO:0000259" key="5">
    <source>
        <dbReference type="PROSITE" id="PS50600"/>
    </source>
</evidence>
<comment type="similarity">
    <text evidence="1">Belongs to the peptidase C48 family.</text>
</comment>
<feature type="region of interest" description="Disordered" evidence="4">
    <location>
        <begin position="208"/>
        <end position="227"/>
    </location>
</feature>
<sequence length="1156" mass="130154">MDVDGEWVDDDASNTEPDQASAPPDISIVDDVNTTAPKRRILPDAEATRLYAHWKSLTPSLVESLLEYTNQTMSKVVIPAGEHIYAVCSRGCMGVKSTDILCLYFDLLVRHGLFPTSPSQPRMAVSIELLDFYHALFERSCDAVNAMASALHSFYTRRGFHAINKKGERISDPFRRSLGSAIQWHDILHLRVQERLDAVIRDCDAEISRDPESSPISQSRTAPSSAPASARILQQRCPACFGGVSFGRSFDDGGDIHVATDGNFHHRHRRAAGDSRHFYDPQYVLPKEQVDLVGQRIDNARKKAPKAYSREVPDEAVDDCQESHDAANGSKQKANMDAFDDSGWMALVCRHNIPLFFANIDTPGEQQKYAVALLEHLYSLLPPEATVVCLYDVGCVLDRSLSLYDILPDSITSRLVFVTSAMHAYGHQWSCQLIYNPRLRKGLGLTDGEGVERLWSRLRKLIGITRSSGRSRRIWLLDRQASSIGLELRDDLGDWIHRRLGRGITAQGAKAQKVLDACGVSIPDLREQWANQKASQLSLRAHAPQRLKKELDTVLVLQGDLDTSEKAIQNTKGVIAKGPASQDTQDVISGLERTHDRLKSKVESLYASLNIHTSFPELEHVDLEFVRILLMARDLKINIRKRAIGSFFEWDKLDQAVGGAQQPLGTKLHQHTRKAIAKRQPALMTAIRKFNMYCERLEELHQAEWSIPLPQPLPTKLADLRDGSNLMEDVWISPSEGLTPRWLEDADVRDGIRAMLKLDRCLEERRRLGFEADNLCRWFGRELAAVELALRRASNSSLSVLLGQRREQMLLLKNRWINPFVSAVRFQYHVTNSVAIADRLCSTSHHTPPQLHWITPVQLTMPDTSQGLPLADVFSDNTELVPLESDQTILDYFLADASDDEDSISDDDDETALHLAIDTFRNVSLPLPIRPTPRDLQFSRVFTRDNNSRGACFETNDLQILASATARLNDNCMNGSARLLQSLSSAPNVSRCAIFSTFELVRIRDKASDDILWRNTRRLSYWLKDIWIVPIHRTTPVGHWVLCTVYPRQRELFLFDSLCGQRAWSSDIESIMELIRRIVSLANDRGYPLSADAADWTAHPVLDTACQTNGYDCGLWVLASMVSIFRGYHVTGLREADMAWFRAYLLSSIIALPTAS</sequence>
<protein>
    <recommendedName>
        <fullName evidence="5">Ubiquitin-like protease family profile domain-containing protein</fullName>
    </recommendedName>
</protein>
<evidence type="ECO:0000313" key="6">
    <source>
        <dbReference type="EMBL" id="KII84489.1"/>
    </source>
</evidence>
<dbReference type="GO" id="GO:0006508">
    <property type="term" value="P:proteolysis"/>
    <property type="evidence" value="ECO:0007669"/>
    <property type="project" value="UniProtKB-KW"/>
</dbReference>
<dbReference type="InterPro" id="IPR038765">
    <property type="entry name" value="Papain-like_cys_pep_sf"/>
</dbReference>
<dbReference type="EMBL" id="KN832570">
    <property type="protein sequence ID" value="KII84489.1"/>
    <property type="molecule type" value="Genomic_DNA"/>
</dbReference>
<feature type="region of interest" description="Disordered" evidence="4">
    <location>
        <begin position="303"/>
        <end position="333"/>
    </location>
</feature>
<proteinExistence type="inferred from homology"/>
<feature type="domain" description="Ubiquitin-like protease family profile" evidence="5">
    <location>
        <begin position="951"/>
        <end position="1124"/>
    </location>
</feature>